<gene>
    <name evidence="4" type="ORF">SPPG_06271</name>
</gene>
<dbReference type="EMBL" id="KQ257460">
    <property type="protein sequence ID" value="KNC98586.1"/>
    <property type="molecule type" value="Genomic_DNA"/>
</dbReference>
<dbReference type="VEuPathDB" id="FungiDB:SPPG_06271"/>
<evidence type="ECO:0000256" key="2">
    <source>
        <dbReference type="SAM" id="Phobius"/>
    </source>
</evidence>
<dbReference type="Proteomes" id="UP000053201">
    <property type="component" value="Unassembled WGS sequence"/>
</dbReference>
<dbReference type="InterPro" id="IPR001810">
    <property type="entry name" value="F-box_dom"/>
</dbReference>
<dbReference type="PANTHER" id="PTHR13318">
    <property type="entry name" value="PARTNER OF PAIRED, ISOFORM B-RELATED"/>
    <property type="match status" value="1"/>
</dbReference>
<dbReference type="InterPro" id="IPR032675">
    <property type="entry name" value="LRR_dom_sf"/>
</dbReference>
<sequence>MCLACHAHEACPAQGLFGFTLPMLHFQDLRDAFVLVFLGWLSYLLFCRLIFPTSSVTPPREVPATAITAKPRRVLSAAFLPRRTPIASSCGPVSGKKNRENEPTKVGEEHASAVLEGIRCGRTRGPRLLPPELLEMVLLFVDYQDLSSCQLVSRYWHSVASWLLYGTLLQVPIGSLEFILSISSITYGHLVAECDFRHLPITDKHIQMLCENCPNVQWLDVSGTSVTDSAVEMIVDRLQRLEYLFVNFCEEVTAEIMPVLRRRMRWRGLGLMGIKFRDLDDHLDGLIMENSGLEGLYLSGTSDRSQGITSRSIRTIAHHTPRLQAFGMGLCDDAGPEEFVEVVKNCPPFQELLLEDCIGLNDSVVSILAERHWESLRTVSLSGCRNATTRGLSFLFQKCQLLREIYMDTTQLDHEAVKVLVEHCPHVRCLRMGQCPEIENDSIVLALQRLPKLEDLVVGYSDRITDTWIEELAAGTKGCGTQELTPESIRCDTTISERSESVQVLSSYDDAAVTTDTTLSLVNDRSHLSLKPSARKFPNLEVLCLNRTVLHSSSITLIVSLFPNLWKLYLEGCDIGDDGIRALAATEEVVHEDHIRTESSAGSMIDKRSLSSVVPKLSVLEVLNLCEVTIAQKQTVQVLLSTLKTLRVVEIVGCGLPMDDVVSLRQEFSGVDLVFDDDESLVVLELDDTGDAVGAESEADSEDDADAPENGDGEM</sequence>
<dbReference type="Pfam" id="PF12937">
    <property type="entry name" value="F-box-like"/>
    <property type="match status" value="1"/>
</dbReference>
<dbReference type="GO" id="GO:0019005">
    <property type="term" value="C:SCF ubiquitin ligase complex"/>
    <property type="evidence" value="ECO:0007669"/>
    <property type="project" value="TreeGrafter"/>
</dbReference>
<dbReference type="AlphaFoldDB" id="A0A0L0HCE1"/>
<name>A0A0L0HCE1_SPIPD</name>
<dbReference type="CDD" id="cd09917">
    <property type="entry name" value="F-box_SF"/>
    <property type="match status" value="1"/>
</dbReference>
<keyword evidence="2" id="KW-0812">Transmembrane</keyword>
<keyword evidence="2" id="KW-1133">Transmembrane helix</keyword>
<dbReference type="RefSeq" id="XP_016606626.1">
    <property type="nucleotide sequence ID" value="XM_016754484.1"/>
</dbReference>
<dbReference type="GeneID" id="27689594"/>
<evidence type="ECO:0000259" key="3">
    <source>
        <dbReference type="SMART" id="SM00256"/>
    </source>
</evidence>
<dbReference type="InterPro" id="IPR006553">
    <property type="entry name" value="Leu-rich_rpt_Cys-con_subtyp"/>
</dbReference>
<evidence type="ECO:0000313" key="5">
    <source>
        <dbReference type="Proteomes" id="UP000053201"/>
    </source>
</evidence>
<protein>
    <recommendedName>
        <fullName evidence="3">F-box domain-containing protein</fullName>
    </recommendedName>
</protein>
<feature type="region of interest" description="Disordered" evidence="1">
    <location>
        <begin position="691"/>
        <end position="715"/>
    </location>
</feature>
<feature type="compositionally biased region" description="Acidic residues" evidence="1">
    <location>
        <begin position="697"/>
        <end position="715"/>
    </location>
</feature>
<dbReference type="InParanoid" id="A0A0L0HCE1"/>
<feature type="domain" description="F-box" evidence="3">
    <location>
        <begin position="129"/>
        <end position="169"/>
    </location>
</feature>
<dbReference type="SMART" id="SM00256">
    <property type="entry name" value="FBOX"/>
    <property type="match status" value="1"/>
</dbReference>
<keyword evidence="2" id="KW-0472">Membrane</keyword>
<feature type="transmembrane region" description="Helical" evidence="2">
    <location>
        <begin position="32"/>
        <end position="51"/>
    </location>
</feature>
<dbReference type="Pfam" id="PF13516">
    <property type="entry name" value="LRR_6"/>
    <property type="match status" value="1"/>
</dbReference>
<reference evidence="4 5" key="1">
    <citation type="submission" date="2009-08" db="EMBL/GenBank/DDBJ databases">
        <title>The Genome Sequence of Spizellomyces punctatus strain DAOM BR117.</title>
        <authorList>
            <consortium name="The Broad Institute Genome Sequencing Platform"/>
            <person name="Russ C."/>
            <person name="Cuomo C."/>
            <person name="Shea T."/>
            <person name="Young S.K."/>
            <person name="Zeng Q."/>
            <person name="Koehrsen M."/>
            <person name="Haas B."/>
            <person name="Borodovsky M."/>
            <person name="Guigo R."/>
            <person name="Alvarado L."/>
            <person name="Berlin A."/>
            <person name="Bochicchio J."/>
            <person name="Borenstein D."/>
            <person name="Chapman S."/>
            <person name="Chen Z."/>
            <person name="Engels R."/>
            <person name="Freedman E."/>
            <person name="Gellesch M."/>
            <person name="Goldberg J."/>
            <person name="Griggs A."/>
            <person name="Gujja S."/>
            <person name="Heiman D."/>
            <person name="Hepburn T."/>
            <person name="Howarth C."/>
            <person name="Jen D."/>
            <person name="Larson L."/>
            <person name="Lewis B."/>
            <person name="Mehta T."/>
            <person name="Park D."/>
            <person name="Pearson M."/>
            <person name="Roberts A."/>
            <person name="Saif S."/>
            <person name="Shenoy N."/>
            <person name="Sisk P."/>
            <person name="Stolte C."/>
            <person name="Sykes S."/>
            <person name="Thomson T."/>
            <person name="Walk T."/>
            <person name="White J."/>
            <person name="Yandava C."/>
            <person name="Burger G."/>
            <person name="Gray M.W."/>
            <person name="Holland P.W.H."/>
            <person name="King N."/>
            <person name="Lang F.B.F."/>
            <person name="Roger A.J."/>
            <person name="Ruiz-Trillo I."/>
            <person name="Lander E."/>
            <person name="Nusbaum C."/>
        </authorList>
    </citation>
    <scope>NUCLEOTIDE SEQUENCE [LARGE SCALE GENOMIC DNA]</scope>
    <source>
        <strain evidence="4 5">DAOM BR117</strain>
    </source>
</reference>
<keyword evidence="5" id="KW-1185">Reference proteome</keyword>
<dbReference type="Gene3D" id="3.80.10.10">
    <property type="entry name" value="Ribonuclease Inhibitor"/>
    <property type="match status" value="2"/>
</dbReference>
<dbReference type="Gene3D" id="1.20.1280.50">
    <property type="match status" value="1"/>
</dbReference>
<dbReference type="eggNOG" id="KOG4341">
    <property type="taxonomic scope" value="Eukaryota"/>
</dbReference>
<dbReference type="SUPFAM" id="SSF52047">
    <property type="entry name" value="RNI-like"/>
    <property type="match status" value="1"/>
</dbReference>
<dbReference type="GO" id="GO:0031146">
    <property type="term" value="P:SCF-dependent proteasomal ubiquitin-dependent protein catabolic process"/>
    <property type="evidence" value="ECO:0007669"/>
    <property type="project" value="TreeGrafter"/>
</dbReference>
<accession>A0A0L0HCE1</accession>
<dbReference type="OrthoDB" id="550575at2759"/>
<dbReference type="STRING" id="645134.A0A0L0HCE1"/>
<organism evidence="4 5">
    <name type="scientific">Spizellomyces punctatus (strain DAOM BR117)</name>
    <dbReference type="NCBI Taxonomy" id="645134"/>
    <lineage>
        <taxon>Eukaryota</taxon>
        <taxon>Fungi</taxon>
        <taxon>Fungi incertae sedis</taxon>
        <taxon>Chytridiomycota</taxon>
        <taxon>Chytridiomycota incertae sedis</taxon>
        <taxon>Chytridiomycetes</taxon>
        <taxon>Spizellomycetales</taxon>
        <taxon>Spizellomycetaceae</taxon>
        <taxon>Spizellomyces</taxon>
    </lineage>
</organism>
<evidence type="ECO:0000313" key="4">
    <source>
        <dbReference type="EMBL" id="KNC98586.1"/>
    </source>
</evidence>
<evidence type="ECO:0000256" key="1">
    <source>
        <dbReference type="SAM" id="MobiDB-lite"/>
    </source>
</evidence>
<proteinExistence type="predicted"/>
<dbReference type="SMART" id="SM00367">
    <property type="entry name" value="LRR_CC"/>
    <property type="match status" value="6"/>
</dbReference>
<dbReference type="InterPro" id="IPR001611">
    <property type="entry name" value="Leu-rich_rpt"/>
</dbReference>